<sequence length="131" mass="14675">MLTVSCDVNVNIKPLRKLEQENKIKIYAVAIEGIEKNKKISNKELPIAVIGSAFFKIGSAKIASVDTAYTKIQKIIGKPHHGDVLYLEGHISSGRDIFVTDDNDFLSKRDVLQDEFNIVIKTTSELIAMWE</sequence>
<evidence type="ECO:0000313" key="2">
    <source>
        <dbReference type="Proteomes" id="UP000634455"/>
    </source>
</evidence>
<name>A0ABQ3D460_9RHOB</name>
<comment type="caution">
    <text evidence="1">The sequence shown here is derived from an EMBL/GenBank/DDBJ whole genome shotgun (WGS) entry which is preliminary data.</text>
</comment>
<organism evidence="1 2">
    <name type="scientific">Paramylibacter ulvae</name>
    <dbReference type="NCBI Taxonomy" id="1651968"/>
    <lineage>
        <taxon>Bacteria</taxon>
        <taxon>Pseudomonadati</taxon>
        <taxon>Pseudomonadota</taxon>
        <taxon>Alphaproteobacteria</taxon>
        <taxon>Rhodobacterales</taxon>
        <taxon>Paracoccaceae</taxon>
        <taxon>Paramylibacter</taxon>
    </lineage>
</organism>
<dbReference type="EMBL" id="BMZF01000005">
    <property type="protein sequence ID" value="GHA54874.1"/>
    <property type="molecule type" value="Genomic_DNA"/>
</dbReference>
<gene>
    <name evidence="1" type="ORF">GCM10008927_20870</name>
</gene>
<evidence type="ECO:0008006" key="3">
    <source>
        <dbReference type="Google" id="ProtNLM"/>
    </source>
</evidence>
<reference evidence="2" key="1">
    <citation type="journal article" date="2019" name="Int. J. Syst. Evol. Microbiol.">
        <title>The Global Catalogue of Microorganisms (GCM) 10K type strain sequencing project: providing services to taxonomists for standard genome sequencing and annotation.</title>
        <authorList>
            <consortium name="The Broad Institute Genomics Platform"/>
            <consortium name="The Broad Institute Genome Sequencing Center for Infectious Disease"/>
            <person name="Wu L."/>
            <person name="Ma J."/>
        </authorList>
    </citation>
    <scope>NUCLEOTIDE SEQUENCE [LARGE SCALE GENOMIC DNA]</scope>
    <source>
        <strain evidence="2">KCTC 32465</strain>
    </source>
</reference>
<proteinExistence type="predicted"/>
<protein>
    <recommendedName>
        <fullName evidence="3">PIN domain-containing protein</fullName>
    </recommendedName>
</protein>
<dbReference type="Proteomes" id="UP000634455">
    <property type="component" value="Unassembled WGS sequence"/>
</dbReference>
<accession>A0ABQ3D460</accession>
<evidence type="ECO:0000313" key="1">
    <source>
        <dbReference type="EMBL" id="GHA54874.1"/>
    </source>
</evidence>
<keyword evidence="2" id="KW-1185">Reference proteome</keyword>